<keyword evidence="2 4" id="KW-0378">Hydrolase</keyword>
<dbReference type="GO" id="GO:0042274">
    <property type="term" value="P:ribosomal small subunit biogenesis"/>
    <property type="evidence" value="ECO:0007669"/>
    <property type="project" value="UniProtKB-UniRule"/>
</dbReference>
<feature type="binding site" evidence="2">
    <location>
        <position position="284"/>
    </location>
    <ligand>
        <name>Zn(2+)</name>
        <dbReference type="ChEBI" id="CHEBI:29105"/>
    </ligand>
</feature>
<reference evidence="4 5" key="1">
    <citation type="submission" date="2017-03" db="EMBL/GenBank/DDBJ databases">
        <authorList>
            <person name="Afonso C.L."/>
            <person name="Miller P.J."/>
            <person name="Scott M.A."/>
            <person name="Spackman E."/>
            <person name="Goraichik I."/>
            <person name="Dimitrov K.M."/>
            <person name="Suarez D.L."/>
            <person name="Swayne D.E."/>
        </authorList>
    </citation>
    <scope>NUCLEOTIDE SEQUENCE [LARGE SCALE GENOMIC DNA]</scope>
    <source>
        <strain evidence="4 5">CECT 7680</strain>
    </source>
</reference>
<dbReference type="NCBIfam" id="TIGR00157">
    <property type="entry name" value="ribosome small subunit-dependent GTPase A"/>
    <property type="match status" value="1"/>
</dbReference>
<comment type="cofactor">
    <cofactor evidence="2">
        <name>Zn(2+)</name>
        <dbReference type="ChEBI" id="CHEBI:29105"/>
    </cofactor>
    <text evidence="2">Binds 1 zinc ion per subunit.</text>
</comment>
<keyword evidence="2" id="KW-0862">Zinc</keyword>
<comment type="similarity">
    <text evidence="2">Belongs to the TRAFAC class YlqF/YawG GTPase family. RsgA subfamily.</text>
</comment>
<dbReference type="Gene3D" id="1.10.40.50">
    <property type="entry name" value="Probable gtpase engc, domain 3"/>
    <property type="match status" value="1"/>
</dbReference>
<accession>A0A1Y5SFU6</accession>
<keyword evidence="2" id="KW-0479">Metal-binding</keyword>
<keyword evidence="2" id="KW-0963">Cytoplasm</keyword>
<dbReference type="PANTHER" id="PTHR32120">
    <property type="entry name" value="SMALL RIBOSOMAL SUBUNIT BIOGENESIS GTPASE RSGA"/>
    <property type="match status" value="1"/>
</dbReference>
<gene>
    <name evidence="2 4" type="primary">rsgA</name>
    <name evidence="4" type="ORF">PSA7680_01973</name>
</gene>
<keyword evidence="5" id="KW-1185">Reference proteome</keyword>
<evidence type="ECO:0000256" key="1">
    <source>
        <dbReference type="ARBA" id="ARBA00022517"/>
    </source>
</evidence>
<keyword evidence="2" id="KW-0547">Nucleotide-binding</keyword>
<dbReference type="EMBL" id="FWFQ01000012">
    <property type="protein sequence ID" value="SLN39834.1"/>
    <property type="molecule type" value="Genomic_DNA"/>
</dbReference>
<dbReference type="OrthoDB" id="9809485at2"/>
<dbReference type="PROSITE" id="PS50936">
    <property type="entry name" value="ENGC_GTPASE"/>
    <property type="match status" value="1"/>
</dbReference>
<dbReference type="InterPro" id="IPR010914">
    <property type="entry name" value="RsgA_GTPase_dom"/>
</dbReference>
<evidence type="ECO:0000259" key="3">
    <source>
        <dbReference type="PROSITE" id="PS50936"/>
    </source>
</evidence>
<sequence>MLTHTLADLGWSAHFMQQLDIEALETLQPMRVSAVHRDRLEAIGTAGPAALTLPGGQETGAYAIGDWLMVEPETLRVITLLDRATTLARRAAGTDARQQLLAANVDVMFITTSCNADFNPRRLERYLALAEQAGITPVLVMTKADGCAGTEAREDWRARGEALMPGLAVQLLDARDPAQVAPLTDWWRKGQTAVLLGSSGVGKSTLANTLCGGAQGTGGIREDDAKGRHTTTRRDFLRASHGGWLIDTPGLRALRLQAAEEGIDAVFSDVAELAEQCRFSDCRHEGEPGCAVQAAIAEGRLEADRLRRWQKLRAEDRRNSETIAEARHRDRQFGKIVREAMRERDRRGKS</sequence>
<evidence type="ECO:0000313" key="5">
    <source>
        <dbReference type="Proteomes" id="UP000193409"/>
    </source>
</evidence>
<proteinExistence type="inferred from homology"/>
<keyword evidence="2" id="KW-0342">GTP-binding</keyword>
<name>A0A1Y5SFU6_9RHOB</name>
<dbReference type="GO" id="GO:0019843">
    <property type="term" value="F:rRNA binding"/>
    <property type="evidence" value="ECO:0007669"/>
    <property type="project" value="UniProtKB-KW"/>
</dbReference>
<feature type="binding site" evidence="2">
    <location>
        <begin position="197"/>
        <end position="205"/>
    </location>
    <ligand>
        <name>GTP</name>
        <dbReference type="ChEBI" id="CHEBI:37565"/>
    </ligand>
</feature>
<dbReference type="Gene3D" id="3.40.50.300">
    <property type="entry name" value="P-loop containing nucleotide triphosphate hydrolases"/>
    <property type="match status" value="1"/>
</dbReference>
<evidence type="ECO:0000256" key="2">
    <source>
        <dbReference type="HAMAP-Rule" id="MF_01820"/>
    </source>
</evidence>
<dbReference type="EC" id="3.6.1.-" evidence="2"/>
<dbReference type="GO" id="GO:0005737">
    <property type="term" value="C:cytoplasm"/>
    <property type="evidence" value="ECO:0007669"/>
    <property type="project" value="UniProtKB-SubCell"/>
</dbReference>
<feature type="binding site" evidence="2">
    <location>
        <position position="277"/>
    </location>
    <ligand>
        <name>Zn(2+)</name>
        <dbReference type="ChEBI" id="CHEBI:29105"/>
    </ligand>
</feature>
<protein>
    <recommendedName>
        <fullName evidence="2">Small ribosomal subunit biogenesis GTPase RsgA</fullName>
        <ecNumber evidence="2">3.6.1.-</ecNumber>
    </recommendedName>
</protein>
<dbReference type="GO" id="GO:0003924">
    <property type="term" value="F:GTPase activity"/>
    <property type="evidence" value="ECO:0007669"/>
    <property type="project" value="UniProtKB-UniRule"/>
</dbReference>
<keyword evidence="2" id="KW-0699">rRNA-binding</keyword>
<dbReference type="AlphaFoldDB" id="A0A1Y5SFU6"/>
<keyword evidence="2" id="KW-0694">RNA-binding</keyword>
<dbReference type="GO" id="GO:0046872">
    <property type="term" value="F:metal ion binding"/>
    <property type="evidence" value="ECO:0007669"/>
    <property type="project" value="UniProtKB-KW"/>
</dbReference>
<feature type="binding site" evidence="2">
    <location>
        <position position="290"/>
    </location>
    <ligand>
        <name>Zn(2+)</name>
        <dbReference type="ChEBI" id="CHEBI:29105"/>
    </ligand>
</feature>
<dbReference type="PANTHER" id="PTHR32120:SF10">
    <property type="entry name" value="SMALL RIBOSOMAL SUBUNIT BIOGENESIS GTPASE RSGA"/>
    <property type="match status" value="1"/>
</dbReference>
<comment type="function">
    <text evidence="2">One of several proteins that assist in the late maturation steps of the functional core of the 30S ribosomal subunit. Helps release RbfA from mature subunits. May play a role in the assembly of ribosomal proteins into the subunit. Circularly permuted GTPase that catalyzes slow GTP hydrolysis, GTPase activity is stimulated by the 30S ribosomal subunit.</text>
</comment>
<dbReference type="InterPro" id="IPR027417">
    <property type="entry name" value="P-loop_NTPase"/>
</dbReference>
<dbReference type="GO" id="GO:0005525">
    <property type="term" value="F:GTP binding"/>
    <property type="evidence" value="ECO:0007669"/>
    <property type="project" value="UniProtKB-UniRule"/>
</dbReference>
<keyword evidence="1 2" id="KW-0690">Ribosome biogenesis</keyword>
<dbReference type="RefSeq" id="WP_085868534.1">
    <property type="nucleotide sequence ID" value="NZ_FWFQ01000012.1"/>
</dbReference>
<feature type="binding site" evidence="2">
    <location>
        <position position="282"/>
    </location>
    <ligand>
        <name>Zn(2+)</name>
        <dbReference type="ChEBI" id="CHEBI:29105"/>
    </ligand>
</feature>
<feature type="binding site" evidence="2">
    <location>
        <begin position="142"/>
        <end position="145"/>
    </location>
    <ligand>
        <name>GTP</name>
        <dbReference type="ChEBI" id="CHEBI:37565"/>
    </ligand>
</feature>
<organism evidence="4 5">
    <name type="scientific">Pseudoruegeria aquimaris</name>
    <dbReference type="NCBI Taxonomy" id="393663"/>
    <lineage>
        <taxon>Bacteria</taxon>
        <taxon>Pseudomonadati</taxon>
        <taxon>Pseudomonadota</taxon>
        <taxon>Alphaproteobacteria</taxon>
        <taxon>Rhodobacterales</taxon>
        <taxon>Roseobacteraceae</taxon>
        <taxon>Pseudoruegeria</taxon>
    </lineage>
</organism>
<comment type="subcellular location">
    <subcellularLocation>
        <location evidence="2">Cytoplasm</location>
    </subcellularLocation>
</comment>
<feature type="domain" description="EngC GTPase" evidence="3">
    <location>
        <begin position="103"/>
        <end position="252"/>
    </location>
</feature>
<dbReference type="Proteomes" id="UP000193409">
    <property type="component" value="Unassembled WGS sequence"/>
</dbReference>
<evidence type="ECO:0000313" key="4">
    <source>
        <dbReference type="EMBL" id="SLN39834.1"/>
    </source>
</evidence>
<dbReference type="HAMAP" id="MF_01820">
    <property type="entry name" value="GTPase_RsgA"/>
    <property type="match status" value="1"/>
</dbReference>
<dbReference type="SUPFAM" id="SSF52540">
    <property type="entry name" value="P-loop containing nucleoside triphosphate hydrolases"/>
    <property type="match status" value="1"/>
</dbReference>
<dbReference type="CDD" id="cd01854">
    <property type="entry name" value="YjeQ_EngC"/>
    <property type="match status" value="1"/>
</dbReference>
<comment type="subunit">
    <text evidence="2">Monomer. Associates with 30S ribosomal subunit, binds 16S rRNA.</text>
</comment>
<dbReference type="InterPro" id="IPR004881">
    <property type="entry name" value="Ribosome_biogen_GTPase_RsgA"/>
</dbReference>
<dbReference type="Pfam" id="PF03193">
    <property type="entry name" value="RsgA_GTPase"/>
    <property type="match status" value="1"/>
</dbReference>